<keyword evidence="12" id="KW-1185">Reference proteome</keyword>
<dbReference type="RefSeq" id="WP_138327348.1">
    <property type="nucleotide sequence ID" value="NZ_VCDI01000007.1"/>
</dbReference>
<evidence type="ECO:0000256" key="1">
    <source>
        <dbReference type="ARBA" id="ARBA00022618"/>
    </source>
</evidence>
<evidence type="ECO:0000256" key="7">
    <source>
        <dbReference type="ARBA" id="ARBA00023306"/>
    </source>
</evidence>
<dbReference type="HAMAP" id="MF_02204">
    <property type="entry name" value="Pal"/>
    <property type="match status" value="1"/>
</dbReference>
<evidence type="ECO:0000259" key="10">
    <source>
        <dbReference type="PROSITE" id="PS51123"/>
    </source>
</evidence>
<name>A0A5R9J6Q8_9PROT</name>
<evidence type="ECO:0000256" key="6">
    <source>
        <dbReference type="ARBA" id="ARBA00023288"/>
    </source>
</evidence>
<keyword evidence="1 8" id="KW-0132">Cell division</keyword>
<evidence type="ECO:0000256" key="4">
    <source>
        <dbReference type="ARBA" id="ARBA00023139"/>
    </source>
</evidence>
<dbReference type="CDD" id="cd07185">
    <property type="entry name" value="OmpA_C-like"/>
    <property type="match status" value="1"/>
</dbReference>
<comment type="similarity">
    <text evidence="8">Belongs to the Pal lipoprotein family.</text>
</comment>
<dbReference type="AlphaFoldDB" id="A0A5R9J6Q8"/>
<dbReference type="InterPro" id="IPR036737">
    <property type="entry name" value="OmpA-like_sf"/>
</dbReference>
<evidence type="ECO:0000313" key="11">
    <source>
        <dbReference type="EMBL" id="TLU71311.1"/>
    </source>
</evidence>
<protein>
    <recommendedName>
        <fullName evidence="8">Peptidoglycan-associated lipoprotein</fullName>
        <shortName evidence="8">PAL</shortName>
    </recommendedName>
</protein>
<dbReference type="PANTHER" id="PTHR30329">
    <property type="entry name" value="STATOR ELEMENT OF FLAGELLAR MOTOR COMPLEX"/>
    <property type="match status" value="1"/>
</dbReference>
<dbReference type="InterPro" id="IPR014169">
    <property type="entry name" value="Pal_lipo_C"/>
</dbReference>
<dbReference type="NCBIfam" id="TIGR02802">
    <property type="entry name" value="Pal_lipo"/>
    <property type="match status" value="1"/>
</dbReference>
<keyword evidence="6 8" id="KW-0449">Lipoprotein</keyword>
<dbReference type="Pfam" id="PF00691">
    <property type="entry name" value="OmpA"/>
    <property type="match status" value="1"/>
</dbReference>
<dbReference type="SUPFAM" id="SSF103088">
    <property type="entry name" value="OmpA-like"/>
    <property type="match status" value="1"/>
</dbReference>
<feature type="chain" id="PRO_5024379438" description="Peptidoglycan-associated lipoprotein" evidence="9">
    <location>
        <begin position="24"/>
        <end position="160"/>
    </location>
</feature>
<keyword evidence="3 8" id="KW-0472">Membrane</keyword>
<proteinExistence type="inferred from homology"/>
<keyword evidence="7 8" id="KW-0131">Cell cycle</keyword>
<dbReference type="Gene3D" id="3.30.1330.60">
    <property type="entry name" value="OmpA-like domain"/>
    <property type="match status" value="1"/>
</dbReference>
<comment type="function">
    <text evidence="8">Part of the Tol-Pal system, which plays a role in outer membrane invagination during cell division and is important for maintaining outer membrane integrity.</text>
</comment>
<keyword evidence="5 8" id="KW-0998">Cell outer membrane</keyword>
<comment type="subunit">
    <text evidence="8">The Tol-Pal system is composed of five core proteins: the inner membrane proteins TolA, TolQ and TolR, the periplasmic protein TolB and the outer membrane protein Pal. They form a network linking the inner and outer membranes and the peptidoglycan layer.</text>
</comment>
<dbReference type="InterPro" id="IPR050330">
    <property type="entry name" value="Bact_OuterMem_StrucFunc"/>
</dbReference>
<evidence type="ECO:0000256" key="2">
    <source>
        <dbReference type="ARBA" id="ARBA00022729"/>
    </source>
</evidence>
<reference evidence="11 12" key="1">
    <citation type="submission" date="2019-05" db="EMBL/GenBank/DDBJ databases">
        <authorList>
            <person name="Pankratov T."/>
            <person name="Grouzdev D."/>
        </authorList>
    </citation>
    <scope>NUCLEOTIDE SEQUENCE [LARGE SCALE GENOMIC DNA]</scope>
    <source>
        <strain evidence="11 12">KEBCLARHB70R</strain>
    </source>
</reference>
<evidence type="ECO:0000313" key="12">
    <source>
        <dbReference type="Proteomes" id="UP000305654"/>
    </source>
</evidence>
<keyword evidence="4 8" id="KW-0564">Palmitate</keyword>
<dbReference type="PROSITE" id="PS51257">
    <property type="entry name" value="PROKAR_LIPOPROTEIN"/>
    <property type="match status" value="1"/>
</dbReference>
<feature type="signal peptide" evidence="9">
    <location>
        <begin position="1"/>
        <end position="23"/>
    </location>
</feature>
<sequence length="160" mass="16546">MKLKLLGAIGLAAMLAACSGENANTGAASGMGASAAPTGAAAPGSEADLVANVGDRVYYALNESTLSSDAQGTLDRQAAWLARYPQVTIQVAGNCDDRGTEEFNIALGERRANAARDYLVSKGVSAGRITTISYGKDRPTALGDDEQSWQQNRNAITAVH</sequence>
<comment type="caution">
    <text evidence="11">The sequence shown here is derived from an EMBL/GenBank/DDBJ whole genome shotgun (WGS) entry which is preliminary data.</text>
</comment>
<accession>A0A5R9J6Q8</accession>
<feature type="domain" description="OmpA-like" evidence="10">
    <location>
        <begin position="46"/>
        <end position="160"/>
    </location>
</feature>
<organism evidence="11 12">
    <name type="scientific">Lichenicoccus roseus</name>
    <dbReference type="NCBI Taxonomy" id="2683649"/>
    <lineage>
        <taxon>Bacteria</taxon>
        <taxon>Pseudomonadati</taxon>
        <taxon>Pseudomonadota</taxon>
        <taxon>Alphaproteobacteria</taxon>
        <taxon>Acetobacterales</taxon>
        <taxon>Acetobacteraceae</taxon>
        <taxon>Lichenicoccus</taxon>
    </lineage>
</organism>
<dbReference type="PROSITE" id="PS51123">
    <property type="entry name" value="OMPA_2"/>
    <property type="match status" value="1"/>
</dbReference>
<evidence type="ECO:0000256" key="8">
    <source>
        <dbReference type="HAMAP-Rule" id="MF_02204"/>
    </source>
</evidence>
<dbReference type="GO" id="GO:0009279">
    <property type="term" value="C:cell outer membrane"/>
    <property type="evidence" value="ECO:0007669"/>
    <property type="project" value="UniProtKB-SubCell"/>
</dbReference>
<dbReference type="InterPro" id="IPR039001">
    <property type="entry name" value="Pal"/>
</dbReference>
<dbReference type="InterPro" id="IPR006664">
    <property type="entry name" value="OMP_bac"/>
</dbReference>
<dbReference type="GO" id="GO:0051301">
    <property type="term" value="P:cell division"/>
    <property type="evidence" value="ECO:0007669"/>
    <property type="project" value="UniProtKB-UniRule"/>
</dbReference>
<evidence type="ECO:0000256" key="3">
    <source>
        <dbReference type="ARBA" id="ARBA00023136"/>
    </source>
</evidence>
<dbReference type="PANTHER" id="PTHR30329:SF21">
    <property type="entry name" value="LIPOPROTEIN YIAD-RELATED"/>
    <property type="match status" value="1"/>
</dbReference>
<evidence type="ECO:0000256" key="9">
    <source>
        <dbReference type="SAM" id="SignalP"/>
    </source>
</evidence>
<dbReference type="PRINTS" id="PR01021">
    <property type="entry name" value="OMPADOMAIN"/>
</dbReference>
<dbReference type="EMBL" id="VCDI01000007">
    <property type="protein sequence ID" value="TLU71311.1"/>
    <property type="molecule type" value="Genomic_DNA"/>
</dbReference>
<gene>
    <name evidence="8 11" type="primary">pal</name>
    <name evidence="11" type="ORF">FE263_17605</name>
</gene>
<comment type="subcellular location">
    <subcellularLocation>
        <location evidence="8">Cell outer membrane</location>
        <topology evidence="8">Lipid-anchor</topology>
    </subcellularLocation>
</comment>
<evidence type="ECO:0000256" key="5">
    <source>
        <dbReference type="ARBA" id="ARBA00023237"/>
    </source>
</evidence>
<dbReference type="OrthoDB" id="9809164at2"/>
<keyword evidence="2 8" id="KW-0732">Signal</keyword>
<dbReference type="InterPro" id="IPR006665">
    <property type="entry name" value="OmpA-like"/>
</dbReference>
<dbReference type="Proteomes" id="UP000305654">
    <property type="component" value="Unassembled WGS sequence"/>
</dbReference>